<organism evidence="1 2">
    <name type="scientific">Chlamydomonas reinhardtii</name>
    <name type="common">Chlamydomonas smithii</name>
    <dbReference type="NCBI Taxonomy" id="3055"/>
    <lineage>
        <taxon>Eukaryota</taxon>
        <taxon>Viridiplantae</taxon>
        <taxon>Chlorophyta</taxon>
        <taxon>core chlorophytes</taxon>
        <taxon>Chlorophyceae</taxon>
        <taxon>CS clade</taxon>
        <taxon>Chlamydomonadales</taxon>
        <taxon>Chlamydomonadaceae</taxon>
        <taxon>Chlamydomonas</taxon>
    </lineage>
</organism>
<evidence type="ECO:0000313" key="2">
    <source>
        <dbReference type="Proteomes" id="UP000006906"/>
    </source>
</evidence>
<dbReference type="OrthoDB" id="532819at2759"/>
<dbReference type="EMBL" id="CM008973">
    <property type="protein sequence ID" value="PNW75634.1"/>
    <property type="molecule type" value="Genomic_DNA"/>
</dbReference>
<dbReference type="InParanoid" id="A0A2K3D525"/>
<protein>
    <submittedName>
        <fullName evidence="1">Uncharacterized protein</fullName>
    </submittedName>
</protein>
<dbReference type="AlphaFoldDB" id="A0A2K3D525"/>
<keyword evidence="2" id="KW-1185">Reference proteome</keyword>
<sequence>MNWRGGVRDGAGLLGAGAVAFRRHGPQRQWTKYLTGLRQSLDTYLTGAQAAQWAAARDRKEAVGAAFKADEQIDYASGDVVHLYGLYDALHLVSRDTWRRVLQFSQNRVNDSCKPLHLSVGGQLQGRERALAPKGL</sequence>
<accession>A0A2K3D525</accession>
<dbReference type="KEGG" id="cre:CHLRE_12g534850v5"/>
<dbReference type="Gramene" id="PNW75634">
    <property type="protein sequence ID" value="PNW75634"/>
    <property type="gene ID" value="CHLRE_12g534850v5"/>
</dbReference>
<proteinExistence type="predicted"/>
<evidence type="ECO:0000313" key="1">
    <source>
        <dbReference type="EMBL" id="PNW75634.1"/>
    </source>
</evidence>
<dbReference type="Proteomes" id="UP000006906">
    <property type="component" value="Chromosome 12"/>
</dbReference>
<name>A0A2K3D525_CHLRE</name>
<dbReference type="RefSeq" id="XP_042918717.1">
    <property type="nucleotide sequence ID" value="XM_043068622.1"/>
</dbReference>
<reference evidence="1 2" key="1">
    <citation type="journal article" date="2007" name="Science">
        <title>The Chlamydomonas genome reveals the evolution of key animal and plant functions.</title>
        <authorList>
            <person name="Merchant S.S."/>
            <person name="Prochnik S.E."/>
            <person name="Vallon O."/>
            <person name="Harris E.H."/>
            <person name="Karpowicz S.J."/>
            <person name="Witman G.B."/>
            <person name="Terry A."/>
            <person name="Salamov A."/>
            <person name="Fritz-Laylin L.K."/>
            <person name="Marechal-Drouard L."/>
            <person name="Marshall W.F."/>
            <person name="Qu L.H."/>
            <person name="Nelson D.R."/>
            <person name="Sanderfoot A.A."/>
            <person name="Spalding M.H."/>
            <person name="Kapitonov V.V."/>
            <person name="Ren Q."/>
            <person name="Ferris P."/>
            <person name="Lindquist E."/>
            <person name="Shapiro H."/>
            <person name="Lucas S.M."/>
            <person name="Grimwood J."/>
            <person name="Schmutz J."/>
            <person name="Cardol P."/>
            <person name="Cerutti H."/>
            <person name="Chanfreau G."/>
            <person name="Chen C.L."/>
            <person name="Cognat V."/>
            <person name="Croft M.T."/>
            <person name="Dent R."/>
            <person name="Dutcher S."/>
            <person name="Fernandez E."/>
            <person name="Fukuzawa H."/>
            <person name="Gonzalez-Ballester D."/>
            <person name="Gonzalez-Halphen D."/>
            <person name="Hallmann A."/>
            <person name="Hanikenne M."/>
            <person name="Hippler M."/>
            <person name="Inwood W."/>
            <person name="Jabbari K."/>
            <person name="Kalanon M."/>
            <person name="Kuras R."/>
            <person name="Lefebvre P.A."/>
            <person name="Lemaire S.D."/>
            <person name="Lobanov A.V."/>
            <person name="Lohr M."/>
            <person name="Manuell A."/>
            <person name="Meier I."/>
            <person name="Mets L."/>
            <person name="Mittag M."/>
            <person name="Mittelmeier T."/>
            <person name="Moroney J.V."/>
            <person name="Moseley J."/>
            <person name="Napoli C."/>
            <person name="Nedelcu A.M."/>
            <person name="Niyogi K."/>
            <person name="Novoselov S.V."/>
            <person name="Paulsen I.T."/>
            <person name="Pazour G."/>
            <person name="Purton S."/>
            <person name="Ral J.P."/>
            <person name="Riano-Pachon D.M."/>
            <person name="Riekhof W."/>
            <person name="Rymarquis L."/>
            <person name="Schroda M."/>
            <person name="Stern D."/>
            <person name="Umen J."/>
            <person name="Willows R."/>
            <person name="Wilson N."/>
            <person name="Zimmer S.L."/>
            <person name="Allmer J."/>
            <person name="Balk J."/>
            <person name="Bisova K."/>
            <person name="Chen C.J."/>
            <person name="Elias M."/>
            <person name="Gendler K."/>
            <person name="Hauser C."/>
            <person name="Lamb M.R."/>
            <person name="Ledford H."/>
            <person name="Long J.C."/>
            <person name="Minagawa J."/>
            <person name="Page M.D."/>
            <person name="Pan J."/>
            <person name="Pootakham W."/>
            <person name="Roje S."/>
            <person name="Rose A."/>
            <person name="Stahlberg E."/>
            <person name="Terauchi A.M."/>
            <person name="Yang P."/>
            <person name="Ball S."/>
            <person name="Bowler C."/>
            <person name="Dieckmann C.L."/>
            <person name="Gladyshev V.N."/>
            <person name="Green P."/>
            <person name="Jorgensen R."/>
            <person name="Mayfield S."/>
            <person name="Mueller-Roeber B."/>
            <person name="Rajamani S."/>
            <person name="Sayre R.T."/>
            <person name="Brokstein P."/>
            <person name="Dubchak I."/>
            <person name="Goodstein D."/>
            <person name="Hornick L."/>
            <person name="Huang Y.W."/>
            <person name="Jhaveri J."/>
            <person name="Luo Y."/>
            <person name="Martinez D."/>
            <person name="Ngau W.C."/>
            <person name="Otillar B."/>
            <person name="Poliakov A."/>
            <person name="Porter A."/>
            <person name="Szajkowski L."/>
            <person name="Werner G."/>
            <person name="Zhou K."/>
            <person name="Grigoriev I.V."/>
            <person name="Rokhsar D.S."/>
            <person name="Grossman A.R."/>
        </authorList>
    </citation>
    <scope>NUCLEOTIDE SEQUENCE [LARGE SCALE GENOMIC DNA]</scope>
    <source>
        <strain evidence="2">CC-503</strain>
    </source>
</reference>
<dbReference type="GeneID" id="5718508"/>
<dbReference type="PaxDb" id="3055-EDP03463"/>
<gene>
    <name evidence="1" type="ORF">CHLRE_12g534850v5</name>
</gene>